<protein>
    <submittedName>
        <fullName evidence="1">Uncharacterized protein</fullName>
    </submittedName>
</protein>
<dbReference type="Proteomes" id="UP000091820">
    <property type="component" value="Unassembled WGS sequence"/>
</dbReference>
<organism evidence="1 2">
    <name type="scientific">Glossina brevipalpis</name>
    <dbReference type="NCBI Taxonomy" id="37001"/>
    <lineage>
        <taxon>Eukaryota</taxon>
        <taxon>Metazoa</taxon>
        <taxon>Ecdysozoa</taxon>
        <taxon>Arthropoda</taxon>
        <taxon>Hexapoda</taxon>
        <taxon>Insecta</taxon>
        <taxon>Pterygota</taxon>
        <taxon>Neoptera</taxon>
        <taxon>Endopterygota</taxon>
        <taxon>Diptera</taxon>
        <taxon>Brachycera</taxon>
        <taxon>Muscomorpha</taxon>
        <taxon>Hippoboscoidea</taxon>
        <taxon>Glossinidae</taxon>
        <taxon>Glossina</taxon>
    </lineage>
</organism>
<proteinExistence type="predicted"/>
<sequence length="109" mass="12313">MEGRVNSIGVNSTRKKLLISLTMNFWSLLSIIFALLALTMGQHCPAKFDYDSDKKLCTAERPIHGSCPDGSQYNTSNDELPSYCIKEDLITRAILDKISWHLTDLEFCL</sequence>
<name>A0A1A9WH84_9MUSC</name>
<keyword evidence="2" id="KW-1185">Reference proteome</keyword>
<reference evidence="2" key="1">
    <citation type="submission" date="2014-03" db="EMBL/GenBank/DDBJ databases">
        <authorList>
            <person name="Aksoy S."/>
            <person name="Warren W."/>
            <person name="Wilson R.K."/>
        </authorList>
    </citation>
    <scope>NUCLEOTIDE SEQUENCE [LARGE SCALE GENOMIC DNA]</scope>
    <source>
        <strain evidence="2">IAEA</strain>
    </source>
</reference>
<accession>A0A1A9WH84</accession>
<dbReference type="AlphaFoldDB" id="A0A1A9WH84"/>
<reference evidence="1" key="2">
    <citation type="submission" date="2020-05" db="UniProtKB">
        <authorList>
            <consortium name="EnsemblMetazoa"/>
        </authorList>
    </citation>
    <scope>IDENTIFICATION</scope>
    <source>
        <strain evidence="1">IAEA</strain>
    </source>
</reference>
<evidence type="ECO:0000313" key="2">
    <source>
        <dbReference type="Proteomes" id="UP000091820"/>
    </source>
</evidence>
<evidence type="ECO:0000313" key="1">
    <source>
        <dbReference type="EnsemblMetazoa" id="GBRI019611-PA"/>
    </source>
</evidence>
<dbReference type="EnsemblMetazoa" id="GBRI019611-RA">
    <property type="protein sequence ID" value="GBRI019611-PA"/>
    <property type="gene ID" value="GBRI019611"/>
</dbReference>
<dbReference type="VEuPathDB" id="VectorBase:GBRI019611"/>